<organism evidence="1 2">
    <name type="scientific">Botryotinia calthae</name>
    <dbReference type="NCBI Taxonomy" id="38488"/>
    <lineage>
        <taxon>Eukaryota</taxon>
        <taxon>Fungi</taxon>
        <taxon>Dikarya</taxon>
        <taxon>Ascomycota</taxon>
        <taxon>Pezizomycotina</taxon>
        <taxon>Leotiomycetes</taxon>
        <taxon>Helotiales</taxon>
        <taxon>Sclerotiniaceae</taxon>
        <taxon>Botryotinia</taxon>
    </lineage>
</organism>
<dbReference type="EMBL" id="PHWZ01000706">
    <property type="protein sequence ID" value="TEY32861.1"/>
    <property type="molecule type" value="Genomic_DNA"/>
</dbReference>
<dbReference type="Proteomes" id="UP000297299">
    <property type="component" value="Unassembled WGS sequence"/>
</dbReference>
<proteinExistence type="predicted"/>
<accession>A0A4Y8CHS5</accession>
<name>A0A4Y8CHS5_9HELO</name>
<gene>
    <name evidence="1" type="ORF">BOTCAL_0710g00020</name>
</gene>
<reference evidence="1 2" key="1">
    <citation type="submission" date="2017-11" db="EMBL/GenBank/DDBJ databases">
        <title>Comparative genomics of Botrytis spp.</title>
        <authorList>
            <person name="Valero-Jimenez C.A."/>
            <person name="Tapia P."/>
            <person name="Veloso J."/>
            <person name="Silva-Moreno E."/>
            <person name="Staats M."/>
            <person name="Valdes J.H."/>
            <person name="Van Kan J.A.L."/>
        </authorList>
    </citation>
    <scope>NUCLEOTIDE SEQUENCE [LARGE SCALE GENOMIC DNA]</scope>
    <source>
        <strain evidence="1 2">MUCL2830</strain>
    </source>
</reference>
<keyword evidence="2" id="KW-1185">Reference proteome</keyword>
<evidence type="ECO:0000313" key="1">
    <source>
        <dbReference type="EMBL" id="TEY32861.1"/>
    </source>
</evidence>
<dbReference type="AlphaFoldDB" id="A0A4Y8CHS5"/>
<protein>
    <submittedName>
        <fullName evidence="1">Uncharacterized protein</fullName>
    </submittedName>
</protein>
<evidence type="ECO:0000313" key="2">
    <source>
        <dbReference type="Proteomes" id="UP000297299"/>
    </source>
</evidence>
<sequence length="78" mass="8338">MATSSPTPTSCCAANYMHYCSGPAISGTKGIQVSSGNRGLASYDCTGSFHPELWFKLGLMPNRIAATHYWNGSSGNYR</sequence>
<comment type="caution">
    <text evidence="1">The sequence shown here is derived from an EMBL/GenBank/DDBJ whole genome shotgun (WGS) entry which is preliminary data.</text>
</comment>